<comment type="subunit">
    <text evidence="2">Homohexamer.</text>
</comment>
<evidence type="ECO:0000256" key="5">
    <source>
        <dbReference type="ARBA" id="ARBA00039139"/>
    </source>
</evidence>
<dbReference type="Pfam" id="PF01966">
    <property type="entry name" value="HD"/>
    <property type="match status" value="1"/>
</dbReference>
<dbReference type="NCBIfam" id="TIGR03401">
    <property type="entry name" value="cyanamide_fam"/>
    <property type="match status" value="1"/>
</dbReference>
<evidence type="ECO:0000256" key="4">
    <source>
        <dbReference type="ARBA" id="ARBA00036058"/>
    </source>
</evidence>
<evidence type="ECO:0000256" key="3">
    <source>
        <dbReference type="ARBA" id="ARBA00022833"/>
    </source>
</evidence>
<evidence type="ECO:0000256" key="7">
    <source>
        <dbReference type="ARBA" id="ARBA00061079"/>
    </source>
</evidence>
<comment type="caution">
    <text evidence="9">The sequence shown here is derived from an EMBL/GenBank/DDBJ whole genome shotgun (WGS) entry which is preliminary data.</text>
</comment>
<comment type="cofactor">
    <cofactor evidence="1">
        <name>Zn(2+)</name>
        <dbReference type="ChEBI" id="CHEBI:29105"/>
    </cofactor>
</comment>
<dbReference type="CDD" id="cd00077">
    <property type="entry name" value="HDc"/>
    <property type="match status" value="1"/>
</dbReference>
<evidence type="ECO:0000313" key="10">
    <source>
        <dbReference type="Proteomes" id="UP000051487"/>
    </source>
</evidence>
<gene>
    <name evidence="9" type="ORF">ALT_8166</name>
</gene>
<dbReference type="InterPro" id="IPR003607">
    <property type="entry name" value="HD/PDEase_dom"/>
</dbReference>
<dbReference type="AlphaFoldDB" id="A0AAN4PQD3"/>
<organism evidence="9 10">
    <name type="scientific">Aspergillus lentulus</name>
    <dbReference type="NCBI Taxonomy" id="293939"/>
    <lineage>
        <taxon>Eukaryota</taxon>
        <taxon>Fungi</taxon>
        <taxon>Dikarya</taxon>
        <taxon>Ascomycota</taxon>
        <taxon>Pezizomycotina</taxon>
        <taxon>Eurotiomycetes</taxon>
        <taxon>Eurotiomycetidae</taxon>
        <taxon>Eurotiales</taxon>
        <taxon>Aspergillaceae</taxon>
        <taxon>Aspergillus</taxon>
        <taxon>Aspergillus subgen. Fumigati</taxon>
    </lineage>
</organism>
<evidence type="ECO:0000256" key="1">
    <source>
        <dbReference type="ARBA" id="ARBA00001947"/>
    </source>
</evidence>
<dbReference type="GO" id="GO:0018820">
    <property type="term" value="F:cyanamide hydratase activity"/>
    <property type="evidence" value="ECO:0007669"/>
    <property type="project" value="UniProtKB-EC"/>
</dbReference>
<feature type="domain" description="HD" evidence="8">
    <location>
        <begin position="64"/>
        <end position="184"/>
    </location>
</feature>
<evidence type="ECO:0000256" key="2">
    <source>
        <dbReference type="ARBA" id="ARBA00011643"/>
    </source>
</evidence>
<dbReference type="SUPFAM" id="SSF109604">
    <property type="entry name" value="HD-domain/PDEase-like"/>
    <property type="match status" value="1"/>
</dbReference>
<dbReference type="EMBL" id="BCLY01000016">
    <property type="protein sequence ID" value="GAQ10845.1"/>
    <property type="molecule type" value="Genomic_DNA"/>
</dbReference>
<dbReference type="PANTHER" id="PTHR35569:SF1">
    <property type="entry name" value="CYANAMIDE HYDRATASE DDI2-RELATED"/>
    <property type="match status" value="1"/>
</dbReference>
<keyword evidence="3" id="KW-0862">Zinc</keyword>
<protein>
    <recommendedName>
        <fullName evidence="5">cyanamide hydratase</fullName>
        <ecNumber evidence="5">4.2.1.69</ecNumber>
    </recommendedName>
</protein>
<dbReference type="Gene3D" id="1.10.3210.10">
    <property type="entry name" value="Hypothetical protein af1432"/>
    <property type="match status" value="1"/>
</dbReference>
<dbReference type="FunFam" id="1.10.3210.10:FF:000027">
    <property type="entry name" value="Urea hydro-lyase/cyanamide hydratase"/>
    <property type="match status" value="1"/>
</dbReference>
<sequence length="255" mass="27935">MTTILDPVTAYGLTAVPSSCTTLFNGNIPGSPPPFIPTAQTPIPSSPLATRIDDYARANLSEQTYHHSLRVYHFGLAIKRHAFPTWSFTDETYFLACVLHDLGTTEKNLRKTRLSFEFYGGFLALEVLQSSVEHPAGQSGDGAGIGTVAPREQAESVAEAIIRHQDVCEKGMITTLGQLLQLATLLDNTGANEHLVNPQTIEDVCAKYPRKQWSSCFAGVIRKENGLKPWAHSTTLGEEEFPAKIMGNKLMAPYE</sequence>
<comment type="function">
    <text evidence="6">Cyanamide hydratase involved in the detoxification and/or utilization of cyanamide, a toxic nitrile compound distributed widely in the environment.</text>
</comment>
<dbReference type="InterPro" id="IPR006674">
    <property type="entry name" value="HD_domain"/>
</dbReference>
<evidence type="ECO:0000256" key="6">
    <source>
        <dbReference type="ARBA" id="ARBA00056826"/>
    </source>
</evidence>
<accession>A0AAN4PQD3</accession>
<comment type="catalytic activity">
    <reaction evidence="4">
        <text>urea = cyanamide + H2O</text>
        <dbReference type="Rhea" id="RHEA:23056"/>
        <dbReference type="ChEBI" id="CHEBI:15377"/>
        <dbReference type="ChEBI" id="CHEBI:16199"/>
        <dbReference type="ChEBI" id="CHEBI:16698"/>
        <dbReference type="EC" id="4.2.1.69"/>
    </reaction>
</comment>
<proteinExistence type="inferred from homology"/>
<evidence type="ECO:0000259" key="8">
    <source>
        <dbReference type="Pfam" id="PF01966"/>
    </source>
</evidence>
<name>A0AAN4PQD3_ASPLE</name>
<dbReference type="GO" id="GO:0018890">
    <property type="term" value="P:cyanamide metabolic process"/>
    <property type="evidence" value="ECO:0007669"/>
    <property type="project" value="UniProtKB-ARBA"/>
</dbReference>
<dbReference type="Proteomes" id="UP000051487">
    <property type="component" value="Unassembled WGS sequence"/>
</dbReference>
<reference evidence="9 10" key="1">
    <citation type="submission" date="2015-11" db="EMBL/GenBank/DDBJ databases">
        <title>Aspergillus lentulus strain IFM 54703T.</title>
        <authorList>
            <person name="Kusuya Y."/>
            <person name="Sakai K."/>
            <person name="Kamei K."/>
            <person name="Takahashi H."/>
            <person name="Yaguchi T."/>
        </authorList>
    </citation>
    <scope>NUCLEOTIDE SEQUENCE [LARGE SCALE GENOMIC DNA]</scope>
    <source>
        <strain evidence="9 10">IFM 54703</strain>
    </source>
</reference>
<comment type="similarity">
    <text evidence="7">Belongs to the cyanamide dehydrase family.</text>
</comment>
<dbReference type="EC" id="4.2.1.69" evidence="5"/>
<dbReference type="PANTHER" id="PTHR35569">
    <property type="entry name" value="CYANAMIDE HYDRATASE DDI2-RELATED"/>
    <property type="match status" value="1"/>
</dbReference>
<evidence type="ECO:0000313" key="9">
    <source>
        <dbReference type="EMBL" id="GAQ10845.1"/>
    </source>
</evidence>
<dbReference type="InterPro" id="IPR017771">
    <property type="entry name" value="Cyanamide_hydratase_HD"/>
</dbReference>